<dbReference type="SUPFAM" id="SSF48350">
    <property type="entry name" value="GTPase activation domain, GAP"/>
    <property type="match status" value="1"/>
</dbReference>
<evidence type="ECO:0000259" key="4">
    <source>
        <dbReference type="PROSITE" id="PS50238"/>
    </source>
</evidence>
<dbReference type="InterPro" id="IPR000198">
    <property type="entry name" value="RhoGAP_dom"/>
</dbReference>
<dbReference type="GO" id="GO:0005096">
    <property type="term" value="F:GTPase activator activity"/>
    <property type="evidence" value="ECO:0007669"/>
    <property type="project" value="UniProtKB-KW"/>
</dbReference>
<evidence type="ECO:0000313" key="7">
    <source>
        <dbReference type="Proteomes" id="UP000318582"/>
    </source>
</evidence>
<evidence type="ECO:0000313" key="6">
    <source>
        <dbReference type="EMBL" id="TPX56191.1"/>
    </source>
</evidence>
<accession>A0A507DXK5</accession>
<keyword evidence="2" id="KW-0175">Coiled coil</keyword>
<dbReference type="PROSITE" id="PS51741">
    <property type="entry name" value="F_BAR"/>
    <property type="match status" value="1"/>
</dbReference>
<keyword evidence="1" id="KW-0343">GTPase activation</keyword>
<dbReference type="PROSITE" id="PS50238">
    <property type="entry name" value="RHOGAP"/>
    <property type="match status" value="1"/>
</dbReference>
<dbReference type="InterPro" id="IPR001060">
    <property type="entry name" value="FCH_dom"/>
</dbReference>
<dbReference type="InterPro" id="IPR050729">
    <property type="entry name" value="Rho-GAP"/>
</dbReference>
<sequence>MRPISPPTTASSGSMSSSKRVPRDYAPSRSMSRMTVRERGDEEYTDRAAPAVENVYANPQSRRTSIAPGYADARQQPEDDPAAEDTMCDLRDPEEADEHNERVIQNLCDFESGFHLLLDRIKQDVHSTKEAVTFLRKRAQIEEEYGKSMVKLCQSCSHTTTSSSNNNIATNVGNNGATGKSEAKGGSFGQSWTQFTGVHEQVGEIRVKFAAECVELAEELATLHKNTDRSRKQLKEAGHRHFKTVQEAEAALEKAKIRYENTSEEWERAMLHREQQAERDGFGRYNAGPGGMGMGMGAGGSGGLAGMQKSMSTKSLTAKTLTNPMARWKSQTPAKLQKAEEDARSKAAHANAAYKQQLYQTTAIRHDYTHTHLPRFIRLLKTTNDECDQGLQYHLNAYAQSLGAAMTQEALLVSPLNPDNNGLVQVLERIDDARDFDDFVVEYKRTVERQKGDPYAMTDPASLAPAKPSFGISLDELMERDQAPVPHIVTKCIAFVERHGLTTQGIYRVSGPTVQVQKLRAVLDRDAENADLDGLAPDIHSVCGVFKLYFRELPDPLFPRRMYRQLLEAARIEDPHLRLTTTHELINGLPDANYATLQALAAHLHRITQHEHMTCMSAQNLSIIWGPTLLDAPTSPDATPDPADIKLQTRIVELAIANYFVIFDPEE</sequence>
<dbReference type="Pfam" id="PF00611">
    <property type="entry name" value="FCH"/>
    <property type="match status" value="1"/>
</dbReference>
<feature type="region of interest" description="Disordered" evidence="3">
    <location>
        <begin position="158"/>
        <end position="186"/>
    </location>
</feature>
<keyword evidence="7" id="KW-1185">Reference proteome</keyword>
<feature type="compositionally biased region" description="Basic and acidic residues" evidence="3">
    <location>
        <begin position="35"/>
        <end position="46"/>
    </location>
</feature>
<protein>
    <recommendedName>
        <fullName evidence="8">Rho-GAP domain-containing protein</fullName>
    </recommendedName>
</protein>
<feature type="domain" description="F-BAR" evidence="5">
    <location>
        <begin position="101"/>
        <end position="435"/>
    </location>
</feature>
<dbReference type="AlphaFoldDB" id="A0A507DXK5"/>
<name>A0A507DXK5_9FUNG</name>
<comment type="caution">
    <text evidence="6">The sequence shown here is derived from an EMBL/GenBank/DDBJ whole genome shotgun (WGS) entry which is preliminary data.</text>
</comment>
<dbReference type="SMART" id="SM00055">
    <property type="entry name" value="FCH"/>
    <property type="match status" value="1"/>
</dbReference>
<feature type="compositionally biased region" description="Low complexity" evidence="3">
    <location>
        <begin position="158"/>
        <end position="179"/>
    </location>
</feature>
<dbReference type="STRING" id="109895.A0A507DXK5"/>
<dbReference type="GO" id="GO:0007165">
    <property type="term" value="P:signal transduction"/>
    <property type="evidence" value="ECO:0007669"/>
    <property type="project" value="InterPro"/>
</dbReference>
<dbReference type="PANTHER" id="PTHR23176:SF129">
    <property type="entry name" value="RHO GTPASE ACTIVATING PROTEIN AT 16F, ISOFORM E-RELATED"/>
    <property type="match status" value="1"/>
</dbReference>
<evidence type="ECO:0000259" key="5">
    <source>
        <dbReference type="PROSITE" id="PS51741"/>
    </source>
</evidence>
<proteinExistence type="predicted"/>
<dbReference type="SMART" id="SM00324">
    <property type="entry name" value="RhoGAP"/>
    <property type="match status" value="1"/>
</dbReference>
<gene>
    <name evidence="6" type="ORF">PhCBS80983_g04715</name>
</gene>
<dbReference type="PANTHER" id="PTHR23176">
    <property type="entry name" value="RHO/RAC/CDC GTPASE-ACTIVATING PROTEIN"/>
    <property type="match status" value="1"/>
</dbReference>
<dbReference type="GO" id="GO:0005737">
    <property type="term" value="C:cytoplasm"/>
    <property type="evidence" value="ECO:0007669"/>
    <property type="project" value="TreeGrafter"/>
</dbReference>
<feature type="region of interest" description="Disordered" evidence="3">
    <location>
        <begin position="1"/>
        <end position="85"/>
    </location>
</feature>
<feature type="compositionally biased region" description="Low complexity" evidence="3">
    <location>
        <begin position="7"/>
        <end position="18"/>
    </location>
</feature>
<dbReference type="InterPro" id="IPR027267">
    <property type="entry name" value="AH/BAR_dom_sf"/>
</dbReference>
<dbReference type="EMBL" id="QEAQ01000082">
    <property type="protein sequence ID" value="TPX56191.1"/>
    <property type="molecule type" value="Genomic_DNA"/>
</dbReference>
<dbReference type="InterPro" id="IPR008936">
    <property type="entry name" value="Rho_GTPase_activation_prot"/>
</dbReference>
<reference evidence="6 7" key="1">
    <citation type="journal article" date="2019" name="Sci. Rep.">
        <title>Comparative genomics of chytrid fungi reveal insights into the obligate biotrophic and pathogenic lifestyle of Synchytrium endobioticum.</title>
        <authorList>
            <person name="van de Vossenberg B.T.L.H."/>
            <person name="Warris S."/>
            <person name="Nguyen H.D.T."/>
            <person name="van Gent-Pelzer M.P.E."/>
            <person name="Joly D.L."/>
            <person name="van de Geest H.C."/>
            <person name="Bonants P.J.M."/>
            <person name="Smith D.S."/>
            <person name="Levesque C.A."/>
            <person name="van der Lee T.A.J."/>
        </authorList>
    </citation>
    <scope>NUCLEOTIDE SEQUENCE [LARGE SCALE GENOMIC DNA]</scope>
    <source>
        <strain evidence="6 7">CBS 809.83</strain>
    </source>
</reference>
<evidence type="ECO:0008006" key="8">
    <source>
        <dbReference type="Google" id="ProtNLM"/>
    </source>
</evidence>
<organism evidence="6 7">
    <name type="scientific">Powellomyces hirtus</name>
    <dbReference type="NCBI Taxonomy" id="109895"/>
    <lineage>
        <taxon>Eukaryota</taxon>
        <taxon>Fungi</taxon>
        <taxon>Fungi incertae sedis</taxon>
        <taxon>Chytridiomycota</taxon>
        <taxon>Chytridiomycota incertae sedis</taxon>
        <taxon>Chytridiomycetes</taxon>
        <taxon>Spizellomycetales</taxon>
        <taxon>Powellomycetaceae</taxon>
        <taxon>Powellomyces</taxon>
    </lineage>
</organism>
<evidence type="ECO:0000256" key="1">
    <source>
        <dbReference type="ARBA" id="ARBA00022468"/>
    </source>
</evidence>
<dbReference type="Gene3D" id="1.20.1270.60">
    <property type="entry name" value="Arfaptin homology (AH) domain/BAR domain"/>
    <property type="match status" value="1"/>
</dbReference>
<dbReference type="Gene3D" id="1.10.555.10">
    <property type="entry name" value="Rho GTPase activation protein"/>
    <property type="match status" value="1"/>
</dbReference>
<evidence type="ECO:0000256" key="2">
    <source>
        <dbReference type="PROSITE-ProRule" id="PRU01077"/>
    </source>
</evidence>
<evidence type="ECO:0000256" key="3">
    <source>
        <dbReference type="SAM" id="MobiDB-lite"/>
    </source>
</evidence>
<feature type="domain" description="Rho-GAP" evidence="4">
    <location>
        <begin position="472"/>
        <end position="663"/>
    </location>
</feature>
<dbReference type="Pfam" id="PF00620">
    <property type="entry name" value="RhoGAP"/>
    <property type="match status" value="1"/>
</dbReference>
<dbReference type="SUPFAM" id="SSF103657">
    <property type="entry name" value="BAR/IMD domain-like"/>
    <property type="match status" value="1"/>
</dbReference>
<dbReference type="Proteomes" id="UP000318582">
    <property type="component" value="Unassembled WGS sequence"/>
</dbReference>
<dbReference type="InterPro" id="IPR031160">
    <property type="entry name" value="F_BAR_dom"/>
</dbReference>